<evidence type="ECO:0000259" key="2">
    <source>
        <dbReference type="Pfam" id="PF12680"/>
    </source>
</evidence>
<evidence type="ECO:0000256" key="1">
    <source>
        <dbReference type="SAM" id="SignalP"/>
    </source>
</evidence>
<keyword evidence="4" id="KW-1185">Reference proteome</keyword>
<feature type="chain" id="PRO_5032765495" evidence="1">
    <location>
        <begin position="24"/>
        <end position="172"/>
    </location>
</feature>
<dbReference type="AlphaFoldDB" id="A0A840PRK2"/>
<dbReference type="Proteomes" id="UP000578449">
    <property type="component" value="Unassembled WGS sequence"/>
</dbReference>
<dbReference type="Gene3D" id="3.10.450.50">
    <property type="match status" value="1"/>
</dbReference>
<protein>
    <submittedName>
        <fullName evidence="3">Ketosteroid isomerase-like protein</fullName>
    </submittedName>
</protein>
<name>A0A840PRK2_9ACTN</name>
<accession>A0A840PRK2</accession>
<organism evidence="3 4">
    <name type="scientific">Thermocatellispora tengchongensis</name>
    <dbReference type="NCBI Taxonomy" id="1073253"/>
    <lineage>
        <taxon>Bacteria</taxon>
        <taxon>Bacillati</taxon>
        <taxon>Actinomycetota</taxon>
        <taxon>Actinomycetes</taxon>
        <taxon>Streptosporangiales</taxon>
        <taxon>Streptosporangiaceae</taxon>
        <taxon>Thermocatellispora</taxon>
    </lineage>
</organism>
<gene>
    <name evidence="3" type="ORF">HNP84_009501</name>
</gene>
<dbReference type="GO" id="GO:0016853">
    <property type="term" value="F:isomerase activity"/>
    <property type="evidence" value="ECO:0007669"/>
    <property type="project" value="UniProtKB-KW"/>
</dbReference>
<proteinExistence type="predicted"/>
<dbReference type="EMBL" id="JACHGN010000032">
    <property type="protein sequence ID" value="MBB5139737.1"/>
    <property type="molecule type" value="Genomic_DNA"/>
</dbReference>
<dbReference type="Pfam" id="PF12680">
    <property type="entry name" value="SnoaL_2"/>
    <property type="match status" value="1"/>
</dbReference>
<dbReference type="RefSeq" id="WP_185056555.1">
    <property type="nucleotide sequence ID" value="NZ_BAABIX010000034.1"/>
</dbReference>
<dbReference type="SUPFAM" id="SSF54427">
    <property type="entry name" value="NTF2-like"/>
    <property type="match status" value="1"/>
</dbReference>
<dbReference type="InterPro" id="IPR032710">
    <property type="entry name" value="NTF2-like_dom_sf"/>
</dbReference>
<keyword evidence="3" id="KW-0413">Isomerase</keyword>
<feature type="signal peptide" evidence="1">
    <location>
        <begin position="1"/>
        <end position="23"/>
    </location>
</feature>
<evidence type="ECO:0000313" key="4">
    <source>
        <dbReference type="Proteomes" id="UP000578449"/>
    </source>
</evidence>
<dbReference type="InterPro" id="IPR037401">
    <property type="entry name" value="SnoaL-like"/>
</dbReference>
<feature type="domain" description="SnoaL-like" evidence="2">
    <location>
        <begin position="44"/>
        <end position="153"/>
    </location>
</feature>
<reference evidence="3 4" key="1">
    <citation type="submission" date="2020-08" db="EMBL/GenBank/DDBJ databases">
        <title>Genomic Encyclopedia of Type Strains, Phase IV (KMG-IV): sequencing the most valuable type-strain genomes for metagenomic binning, comparative biology and taxonomic classification.</title>
        <authorList>
            <person name="Goeker M."/>
        </authorList>
    </citation>
    <scope>NUCLEOTIDE SEQUENCE [LARGE SCALE GENOMIC DNA]</scope>
    <source>
        <strain evidence="3 4">DSM 45615</strain>
    </source>
</reference>
<comment type="caution">
    <text evidence="3">The sequence shown here is derived from an EMBL/GenBank/DDBJ whole genome shotgun (WGS) entry which is preliminary data.</text>
</comment>
<sequence>MRTRTMLAAVTAALAVTAAGAGAAYASGAEEAGGGPRATERRTQALISAFERKDFEAVSAMFTADSVFTIPLALNGKREDAARFTGKDEVMGYVRNAFSMMGKIDFVNVRVSVTGNGKESFVQADGELTTADGRPYRNVYVYHFQWRDGRVTKAAEYANPITFCDTFGAPGC</sequence>
<keyword evidence="1" id="KW-0732">Signal</keyword>
<evidence type="ECO:0000313" key="3">
    <source>
        <dbReference type="EMBL" id="MBB5139737.1"/>
    </source>
</evidence>